<name>A0A6L2M110_TANCI</name>
<accession>A0A6L2M110</accession>
<proteinExistence type="predicted"/>
<feature type="region of interest" description="Disordered" evidence="1">
    <location>
        <begin position="92"/>
        <end position="148"/>
    </location>
</feature>
<evidence type="ECO:0000313" key="2">
    <source>
        <dbReference type="EMBL" id="GEU67711.1"/>
    </source>
</evidence>
<comment type="caution">
    <text evidence="2">The sequence shown here is derived from an EMBL/GenBank/DDBJ whole genome shotgun (WGS) entry which is preliminary data.</text>
</comment>
<protein>
    <submittedName>
        <fullName evidence="2">Uncharacterized protein</fullName>
    </submittedName>
</protein>
<dbReference type="AlphaFoldDB" id="A0A6L2M110"/>
<evidence type="ECO:0000256" key="1">
    <source>
        <dbReference type="SAM" id="MobiDB-lite"/>
    </source>
</evidence>
<organism evidence="2">
    <name type="scientific">Tanacetum cinerariifolium</name>
    <name type="common">Dalmatian daisy</name>
    <name type="synonym">Chrysanthemum cinerariifolium</name>
    <dbReference type="NCBI Taxonomy" id="118510"/>
    <lineage>
        <taxon>Eukaryota</taxon>
        <taxon>Viridiplantae</taxon>
        <taxon>Streptophyta</taxon>
        <taxon>Embryophyta</taxon>
        <taxon>Tracheophyta</taxon>
        <taxon>Spermatophyta</taxon>
        <taxon>Magnoliopsida</taxon>
        <taxon>eudicotyledons</taxon>
        <taxon>Gunneridae</taxon>
        <taxon>Pentapetalae</taxon>
        <taxon>asterids</taxon>
        <taxon>campanulids</taxon>
        <taxon>Asterales</taxon>
        <taxon>Asteraceae</taxon>
        <taxon>Asteroideae</taxon>
        <taxon>Anthemideae</taxon>
        <taxon>Anthemidinae</taxon>
        <taxon>Tanacetum</taxon>
    </lineage>
</organism>
<gene>
    <name evidence="2" type="ORF">Tci_039689</name>
</gene>
<dbReference type="EMBL" id="BKCJ010005617">
    <property type="protein sequence ID" value="GEU67711.1"/>
    <property type="molecule type" value="Genomic_DNA"/>
</dbReference>
<reference evidence="2" key="1">
    <citation type="journal article" date="2019" name="Sci. Rep.">
        <title>Draft genome of Tanacetum cinerariifolium, the natural source of mosquito coil.</title>
        <authorList>
            <person name="Yamashiro T."/>
            <person name="Shiraishi A."/>
            <person name="Satake H."/>
            <person name="Nakayama K."/>
        </authorList>
    </citation>
    <scope>NUCLEOTIDE SEQUENCE</scope>
</reference>
<feature type="compositionally biased region" description="Polar residues" evidence="1">
    <location>
        <begin position="93"/>
        <end position="109"/>
    </location>
</feature>
<sequence length="148" mass="17224">MQYNPIQLPFPLYKLLSTSSIESPDNFRSINHHHLHHINIHTPPAKYLIPHKPRTFRNTIIYTDDQVARKRERKKICKVSYTGQLWIRKPPATASSHWETKPSESNSDIQPFIESKKKKRIHQDTDATVEGLTPLGFPRNSVTEKDDC</sequence>